<dbReference type="RefSeq" id="WP_407338600.1">
    <property type="nucleotide sequence ID" value="NZ_CP136862.1"/>
</dbReference>
<reference evidence="7 8" key="1">
    <citation type="submission" date="2023-10" db="EMBL/GenBank/DDBJ databases">
        <title>Novel methanotroph of the genus Methylocapsa from a subarctic wetland.</title>
        <authorList>
            <person name="Belova S.E."/>
            <person name="Oshkin I.Y."/>
            <person name="Miroshnikov K."/>
            <person name="Dedysh S.N."/>
        </authorList>
    </citation>
    <scope>NUCLEOTIDE SEQUENCE [LARGE SCALE GENOMIC DNA]</scope>
    <source>
        <strain evidence="7 8">RX1</strain>
    </source>
</reference>
<evidence type="ECO:0000256" key="4">
    <source>
        <dbReference type="ARBA" id="ARBA00023136"/>
    </source>
</evidence>
<proteinExistence type="predicted"/>
<accession>A0ABZ0HPD7</accession>
<dbReference type="Pfam" id="PF06305">
    <property type="entry name" value="LapA_dom"/>
    <property type="match status" value="1"/>
</dbReference>
<feature type="domain" description="Lipopolysaccharide assembly protein A" evidence="6">
    <location>
        <begin position="46"/>
        <end position="93"/>
    </location>
</feature>
<keyword evidence="3 5" id="KW-1133">Transmembrane helix</keyword>
<evidence type="ECO:0000256" key="2">
    <source>
        <dbReference type="ARBA" id="ARBA00022692"/>
    </source>
</evidence>
<evidence type="ECO:0000256" key="3">
    <source>
        <dbReference type="ARBA" id="ARBA00022989"/>
    </source>
</evidence>
<protein>
    <submittedName>
        <fullName evidence="7">Lipopolysaccharide assembly protein LapA domain-containing protein</fullName>
    </submittedName>
</protein>
<organism evidence="7 8">
    <name type="scientific">Methylocapsa polymorpha</name>
    <dbReference type="NCBI Taxonomy" id="3080828"/>
    <lineage>
        <taxon>Bacteria</taxon>
        <taxon>Pseudomonadati</taxon>
        <taxon>Pseudomonadota</taxon>
        <taxon>Alphaproteobacteria</taxon>
        <taxon>Hyphomicrobiales</taxon>
        <taxon>Beijerinckiaceae</taxon>
        <taxon>Methylocapsa</taxon>
    </lineage>
</organism>
<keyword evidence="4 5" id="KW-0472">Membrane</keyword>
<gene>
    <name evidence="7" type="ORF">RZS28_15305</name>
</gene>
<dbReference type="Proteomes" id="UP001626536">
    <property type="component" value="Chromosome"/>
</dbReference>
<evidence type="ECO:0000313" key="8">
    <source>
        <dbReference type="Proteomes" id="UP001626536"/>
    </source>
</evidence>
<dbReference type="EMBL" id="CP136862">
    <property type="protein sequence ID" value="WOJ89157.1"/>
    <property type="molecule type" value="Genomic_DNA"/>
</dbReference>
<sequence length="109" mass="11859">MMRFLKLLLLLPVVLGVLAIALANRQLVMVSFDPFAAAEGHPGPQIAAPLYLVLLVSVMVGVVIGGVATWIEQGRHRRAARRAIAEARRLTAEATRFSSSKSLDKRKTL</sequence>
<evidence type="ECO:0000313" key="7">
    <source>
        <dbReference type="EMBL" id="WOJ89157.1"/>
    </source>
</evidence>
<keyword evidence="1" id="KW-1003">Cell membrane</keyword>
<evidence type="ECO:0000259" key="6">
    <source>
        <dbReference type="Pfam" id="PF06305"/>
    </source>
</evidence>
<keyword evidence="8" id="KW-1185">Reference proteome</keyword>
<evidence type="ECO:0000256" key="1">
    <source>
        <dbReference type="ARBA" id="ARBA00022475"/>
    </source>
</evidence>
<keyword evidence="2 5" id="KW-0812">Transmembrane</keyword>
<feature type="transmembrane region" description="Helical" evidence="5">
    <location>
        <begin position="47"/>
        <end position="71"/>
    </location>
</feature>
<name>A0ABZ0HPD7_9HYPH</name>
<dbReference type="InterPro" id="IPR010445">
    <property type="entry name" value="LapA_dom"/>
</dbReference>
<evidence type="ECO:0000256" key="5">
    <source>
        <dbReference type="SAM" id="Phobius"/>
    </source>
</evidence>